<keyword evidence="1" id="KW-0472">Membrane</keyword>
<feature type="transmembrane region" description="Helical" evidence="1">
    <location>
        <begin position="54"/>
        <end position="74"/>
    </location>
</feature>
<feature type="transmembrane region" description="Helical" evidence="1">
    <location>
        <begin position="86"/>
        <end position="104"/>
    </location>
</feature>
<dbReference type="Proteomes" id="UP000662873">
    <property type="component" value="Chromosome"/>
</dbReference>
<proteinExistence type="predicted"/>
<accession>A0A809SDH2</accession>
<keyword evidence="1" id="KW-1133">Transmembrane helix</keyword>
<evidence type="ECO:0008006" key="4">
    <source>
        <dbReference type="Google" id="ProtNLM"/>
    </source>
</evidence>
<keyword evidence="1" id="KW-0812">Transmembrane</keyword>
<reference evidence="2" key="1">
    <citation type="journal article" name="DNA Res.">
        <title>The physiological potential of anammox bacteria as revealed by their core genome structure.</title>
        <authorList>
            <person name="Okubo T."/>
            <person name="Toyoda A."/>
            <person name="Fukuhara K."/>
            <person name="Uchiyama I."/>
            <person name="Harigaya Y."/>
            <person name="Kuroiwa M."/>
            <person name="Suzuki T."/>
            <person name="Murakami Y."/>
            <person name="Suwa Y."/>
            <person name="Takami H."/>
        </authorList>
    </citation>
    <scope>NUCLEOTIDE SEQUENCE</scope>
    <source>
        <strain evidence="2">317325-2</strain>
    </source>
</reference>
<dbReference type="EMBL" id="AP021858">
    <property type="protein sequence ID" value="BBO23024.1"/>
    <property type="molecule type" value="Genomic_DNA"/>
</dbReference>
<protein>
    <recommendedName>
        <fullName evidence="4">Copper resistance protein D domain-containing protein</fullName>
    </recommendedName>
</protein>
<sequence>METLNQVLLIVHYLGLTLGFSVGITNIVVSVVNARTAPEMQPVLRPIPPIMSRIGEVGLALLWATGITLIYTRWNGWEMLPALFKVKLGAVIVLTLAVGIIAHLGRRIKRGDTGAAKNIENFGKLASLSALVALVFAVLAFG</sequence>
<dbReference type="KEGG" id="npy:NPRO_06190"/>
<dbReference type="AlphaFoldDB" id="A0A809SDH2"/>
<evidence type="ECO:0000256" key="1">
    <source>
        <dbReference type="SAM" id="Phobius"/>
    </source>
</evidence>
<evidence type="ECO:0000313" key="2">
    <source>
        <dbReference type="EMBL" id="BBO23024.1"/>
    </source>
</evidence>
<organism evidence="2 3">
    <name type="scientific">Candidatus Nitrosymbiomonas proteolyticus</name>
    <dbReference type="NCBI Taxonomy" id="2608984"/>
    <lineage>
        <taxon>Bacteria</taxon>
        <taxon>Bacillati</taxon>
        <taxon>Armatimonadota</taxon>
        <taxon>Armatimonadota incertae sedis</taxon>
        <taxon>Candidatus Nitrosymbiomonas</taxon>
    </lineage>
</organism>
<gene>
    <name evidence="2" type="ORF">NPRO_06190</name>
</gene>
<feature type="transmembrane region" description="Helical" evidence="1">
    <location>
        <begin position="125"/>
        <end position="141"/>
    </location>
</feature>
<evidence type="ECO:0000313" key="3">
    <source>
        <dbReference type="Proteomes" id="UP000662873"/>
    </source>
</evidence>
<feature type="transmembrane region" description="Helical" evidence="1">
    <location>
        <begin position="12"/>
        <end position="33"/>
    </location>
</feature>
<name>A0A809SDH2_9BACT</name>